<dbReference type="PANTHER" id="PTHR25466">
    <property type="entry name" value="T-LYMPHOCYTE ACTIVATION ANTIGEN"/>
    <property type="match status" value="1"/>
</dbReference>
<keyword evidence="8" id="KW-0675">Receptor</keyword>
<reference evidence="14" key="1">
    <citation type="submission" date="2025-08" db="UniProtKB">
        <authorList>
            <consortium name="RefSeq"/>
        </authorList>
    </citation>
    <scope>IDENTIFICATION</scope>
</reference>
<keyword evidence="2" id="KW-1003">Cell membrane</keyword>
<feature type="chain" id="PRO_5045704043" evidence="11">
    <location>
        <begin position="19"/>
        <end position="252"/>
    </location>
</feature>
<dbReference type="InterPro" id="IPR007110">
    <property type="entry name" value="Ig-like_dom"/>
</dbReference>
<evidence type="ECO:0000256" key="4">
    <source>
        <dbReference type="ARBA" id="ARBA00022729"/>
    </source>
</evidence>
<evidence type="ECO:0000256" key="3">
    <source>
        <dbReference type="ARBA" id="ARBA00022692"/>
    </source>
</evidence>
<dbReference type="PROSITE" id="PS50835">
    <property type="entry name" value="IG_LIKE"/>
    <property type="match status" value="2"/>
</dbReference>
<keyword evidence="7" id="KW-1015">Disulfide bond</keyword>
<dbReference type="Pfam" id="PF08205">
    <property type="entry name" value="C2-set_2"/>
    <property type="match status" value="1"/>
</dbReference>
<feature type="signal peptide" evidence="11">
    <location>
        <begin position="1"/>
        <end position="18"/>
    </location>
</feature>
<protein>
    <submittedName>
        <fullName evidence="14">Programmed cell death 1 ligand 1</fullName>
    </submittedName>
</protein>
<keyword evidence="9" id="KW-0325">Glycoprotein</keyword>
<dbReference type="SUPFAM" id="SSF48726">
    <property type="entry name" value="Immunoglobulin"/>
    <property type="match status" value="2"/>
</dbReference>
<evidence type="ECO:0000256" key="8">
    <source>
        <dbReference type="ARBA" id="ARBA00023170"/>
    </source>
</evidence>
<evidence type="ECO:0000256" key="2">
    <source>
        <dbReference type="ARBA" id="ARBA00022475"/>
    </source>
</evidence>
<dbReference type="Proteomes" id="UP000694863">
    <property type="component" value="Unplaced"/>
</dbReference>
<evidence type="ECO:0000256" key="10">
    <source>
        <dbReference type="ARBA" id="ARBA00023319"/>
    </source>
</evidence>
<name>A0ABM0ZRD1_ECHTE</name>
<dbReference type="InterPro" id="IPR003599">
    <property type="entry name" value="Ig_sub"/>
</dbReference>
<organism evidence="13 14">
    <name type="scientific">Echinops telfairi</name>
    <name type="common">Lesser hedgehog tenrec</name>
    <dbReference type="NCBI Taxonomy" id="9371"/>
    <lineage>
        <taxon>Eukaryota</taxon>
        <taxon>Metazoa</taxon>
        <taxon>Chordata</taxon>
        <taxon>Craniata</taxon>
        <taxon>Vertebrata</taxon>
        <taxon>Euteleostomi</taxon>
        <taxon>Mammalia</taxon>
        <taxon>Eutheria</taxon>
        <taxon>Afrotheria</taxon>
        <taxon>Tenrecidae</taxon>
        <taxon>Tenrecinae</taxon>
        <taxon>Echinops</taxon>
    </lineage>
</organism>
<keyword evidence="5" id="KW-1133">Transmembrane helix</keyword>
<feature type="domain" description="Ig-like" evidence="12">
    <location>
        <begin position="151"/>
        <end position="222"/>
    </location>
</feature>
<accession>A0ABM0ZRD1</accession>
<evidence type="ECO:0000259" key="12">
    <source>
        <dbReference type="PROSITE" id="PS50835"/>
    </source>
</evidence>
<dbReference type="GeneID" id="101638599"/>
<feature type="domain" description="Ig-like" evidence="12">
    <location>
        <begin position="33"/>
        <end position="127"/>
    </location>
</feature>
<dbReference type="InterPro" id="IPR013106">
    <property type="entry name" value="Ig_V-set"/>
</dbReference>
<dbReference type="Pfam" id="PF07686">
    <property type="entry name" value="V-set"/>
    <property type="match status" value="1"/>
</dbReference>
<dbReference type="Gene3D" id="2.60.40.10">
    <property type="entry name" value="Immunoglobulins"/>
    <property type="match status" value="2"/>
</dbReference>
<evidence type="ECO:0000256" key="11">
    <source>
        <dbReference type="SAM" id="SignalP"/>
    </source>
</evidence>
<keyword evidence="10" id="KW-0393">Immunoglobulin domain</keyword>
<dbReference type="PANTHER" id="PTHR25466:SF3">
    <property type="entry name" value="PROGRAMMED CELL DEATH 1 LIGAND 1"/>
    <property type="match status" value="1"/>
</dbReference>
<evidence type="ECO:0000256" key="5">
    <source>
        <dbReference type="ARBA" id="ARBA00022989"/>
    </source>
</evidence>
<evidence type="ECO:0000256" key="7">
    <source>
        <dbReference type="ARBA" id="ARBA00023157"/>
    </source>
</evidence>
<dbReference type="InterPro" id="IPR013783">
    <property type="entry name" value="Ig-like_fold"/>
</dbReference>
<sequence>MRIFTAITLMTYCHLLNAFTVSVSKDLHVAEIGDNVTMECIFPVEKELDLAVLVVYWEMEDKKIIQLVQGQEDPEVQHSSFRGRAQLLKEQLRLGKAALQIHDVKLRDAGVYCCLISYGGADYKRITLKVSAPYRRINQWISLDPVTLEYTLTCQAAGYPKAEVIWTSSDHQVLSSKTTVSKGEEELLNVTSTLRVNATAGEVFHCTFRRPGLQENSTAKLVIPGNIRNVVSVSRHLAPTLLVVGPPGLQKE</sequence>
<proteinExistence type="predicted"/>
<evidence type="ECO:0000313" key="13">
    <source>
        <dbReference type="Proteomes" id="UP000694863"/>
    </source>
</evidence>
<evidence type="ECO:0000256" key="6">
    <source>
        <dbReference type="ARBA" id="ARBA00023136"/>
    </source>
</evidence>
<dbReference type="InterPro" id="IPR013162">
    <property type="entry name" value="CD80_C2-set"/>
</dbReference>
<keyword evidence="6" id="KW-0472">Membrane</keyword>
<dbReference type="InterPro" id="IPR036179">
    <property type="entry name" value="Ig-like_dom_sf"/>
</dbReference>
<gene>
    <name evidence="14" type="primary">CD274</name>
</gene>
<dbReference type="SMART" id="SM00409">
    <property type="entry name" value="IG"/>
    <property type="match status" value="1"/>
</dbReference>
<dbReference type="InterPro" id="IPR051713">
    <property type="entry name" value="T-cell_Activation_Regulation"/>
</dbReference>
<evidence type="ECO:0000256" key="1">
    <source>
        <dbReference type="ARBA" id="ARBA00004251"/>
    </source>
</evidence>
<keyword evidence="4 11" id="KW-0732">Signal</keyword>
<evidence type="ECO:0000256" key="9">
    <source>
        <dbReference type="ARBA" id="ARBA00023180"/>
    </source>
</evidence>
<keyword evidence="13" id="KW-1185">Reference proteome</keyword>
<comment type="subcellular location">
    <subcellularLocation>
        <location evidence="1">Cell membrane</location>
        <topology evidence="1">Single-pass type I membrane protein</topology>
    </subcellularLocation>
</comment>
<keyword evidence="3" id="KW-0812">Transmembrane</keyword>
<dbReference type="RefSeq" id="XP_012861098.1">
    <property type="nucleotide sequence ID" value="XM_013005644.2"/>
</dbReference>
<evidence type="ECO:0000313" key="14">
    <source>
        <dbReference type="RefSeq" id="XP_012861098.1"/>
    </source>
</evidence>